<evidence type="ECO:0000313" key="14">
    <source>
        <dbReference type="Proteomes" id="UP001526147"/>
    </source>
</evidence>
<sequence>MKANVFEQIDDTHLTLTDWNRLIKGLTVGFTTKSGGVSTGNFTSLNLGLHVQDQPEDVRENREVLAKSLSFSIRKWVFAEQVHSNRIMKVNKSSCGKGRLNYEDGLAACDGVYTTEKGVMLSLCFADCVPLYFIAPKHSLIGLAHAGWKGTVKDIAGEMVRKWRLNEGIDADDIYVAIGPSIGDCCYVVDDHVISSIDKRVLDYKPIPYKPMANGKYQLDLKLLNEYYLRNAGILKENVLVSDLCTSCEKELFFSHRRDNGKTGRMLSFIGINEEVTL</sequence>
<dbReference type="RefSeq" id="WP_264143865.1">
    <property type="nucleotide sequence ID" value="NZ_JAOYEY010000047.1"/>
</dbReference>
<gene>
    <name evidence="13" type="primary">pgeF</name>
    <name evidence="13" type="ORF">OIH86_18185</name>
</gene>
<evidence type="ECO:0000256" key="4">
    <source>
        <dbReference type="ARBA" id="ARBA00007353"/>
    </source>
</evidence>
<evidence type="ECO:0000256" key="9">
    <source>
        <dbReference type="ARBA" id="ARBA00047989"/>
    </source>
</evidence>
<dbReference type="PANTHER" id="PTHR30616">
    <property type="entry name" value="UNCHARACTERIZED PROTEIN YFIH"/>
    <property type="match status" value="1"/>
</dbReference>
<dbReference type="InterPro" id="IPR003730">
    <property type="entry name" value="Cu_polyphenol_OxRdtase"/>
</dbReference>
<accession>A0ABT3DKI8</accession>
<comment type="catalytic activity">
    <reaction evidence="9">
        <text>adenosine + H2O + H(+) = inosine + NH4(+)</text>
        <dbReference type="Rhea" id="RHEA:24408"/>
        <dbReference type="ChEBI" id="CHEBI:15377"/>
        <dbReference type="ChEBI" id="CHEBI:15378"/>
        <dbReference type="ChEBI" id="CHEBI:16335"/>
        <dbReference type="ChEBI" id="CHEBI:17596"/>
        <dbReference type="ChEBI" id="CHEBI:28938"/>
        <dbReference type="EC" id="3.5.4.4"/>
    </reaction>
    <physiologicalReaction direction="left-to-right" evidence="9">
        <dbReference type="Rhea" id="RHEA:24409"/>
    </physiologicalReaction>
</comment>
<keyword evidence="14" id="KW-1185">Reference proteome</keyword>
<comment type="catalytic activity">
    <reaction evidence="10">
        <text>adenosine + phosphate = alpha-D-ribose 1-phosphate + adenine</text>
        <dbReference type="Rhea" id="RHEA:27642"/>
        <dbReference type="ChEBI" id="CHEBI:16335"/>
        <dbReference type="ChEBI" id="CHEBI:16708"/>
        <dbReference type="ChEBI" id="CHEBI:43474"/>
        <dbReference type="ChEBI" id="CHEBI:57720"/>
        <dbReference type="EC" id="2.4.2.1"/>
    </reaction>
    <physiologicalReaction direction="left-to-right" evidence="10">
        <dbReference type="Rhea" id="RHEA:27643"/>
    </physiologicalReaction>
</comment>
<evidence type="ECO:0000256" key="7">
    <source>
        <dbReference type="ARBA" id="ARBA00022801"/>
    </source>
</evidence>
<keyword evidence="8" id="KW-0862">Zinc</keyword>
<evidence type="ECO:0000256" key="12">
    <source>
        <dbReference type="RuleBase" id="RU361274"/>
    </source>
</evidence>
<evidence type="ECO:0000256" key="10">
    <source>
        <dbReference type="ARBA" id="ARBA00048968"/>
    </source>
</evidence>
<keyword evidence="6" id="KW-0479">Metal-binding</keyword>
<keyword evidence="5" id="KW-0808">Transferase</keyword>
<evidence type="ECO:0000256" key="8">
    <source>
        <dbReference type="ARBA" id="ARBA00022833"/>
    </source>
</evidence>
<dbReference type="Proteomes" id="UP001526147">
    <property type="component" value="Unassembled WGS sequence"/>
</dbReference>
<dbReference type="InterPro" id="IPR011324">
    <property type="entry name" value="Cytotoxic_necrot_fac-like_cat"/>
</dbReference>
<dbReference type="PANTHER" id="PTHR30616:SF2">
    <property type="entry name" value="PURINE NUCLEOSIDE PHOSPHORYLASE LACC1"/>
    <property type="match status" value="1"/>
</dbReference>
<comment type="similarity">
    <text evidence="4 12">Belongs to the purine nucleoside phosphorylase YfiH/LACC1 family.</text>
</comment>
<comment type="function">
    <text evidence="3">Purine nucleoside enzyme that catalyzes the phosphorolysis of adenosine and inosine nucleosides, yielding D-ribose 1-phosphate and the respective free bases, adenine and hypoxanthine. Also catalyzes the phosphorolysis of S-methyl-5'-thioadenosine into adenine and S-methyl-5-thio-alpha-D-ribose 1-phosphate. Also has adenosine deaminase activity.</text>
</comment>
<dbReference type="NCBIfam" id="TIGR00726">
    <property type="entry name" value="peptidoglycan editing factor PgeF"/>
    <property type="match status" value="1"/>
</dbReference>
<reference evidence="13 14" key="1">
    <citation type="submission" date="2022-10" db="EMBL/GenBank/DDBJ databases">
        <title>Draft genome assembly of moderately radiation resistant bacterium Metabacillus halosaccharovorans.</title>
        <authorList>
            <person name="Pal S."/>
            <person name="Gopinathan A."/>
        </authorList>
    </citation>
    <scope>NUCLEOTIDE SEQUENCE [LARGE SCALE GENOMIC DNA]</scope>
    <source>
        <strain evidence="13 14">VITHBRA001</strain>
    </source>
</reference>
<evidence type="ECO:0000256" key="1">
    <source>
        <dbReference type="ARBA" id="ARBA00000553"/>
    </source>
</evidence>
<evidence type="ECO:0000256" key="6">
    <source>
        <dbReference type="ARBA" id="ARBA00022723"/>
    </source>
</evidence>
<evidence type="ECO:0000256" key="2">
    <source>
        <dbReference type="ARBA" id="ARBA00001947"/>
    </source>
</evidence>
<keyword evidence="7" id="KW-0378">Hydrolase</keyword>
<proteinExistence type="inferred from homology"/>
<comment type="caution">
    <text evidence="13">The sequence shown here is derived from an EMBL/GenBank/DDBJ whole genome shotgun (WGS) entry which is preliminary data.</text>
</comment>
<evidence type="ECO:0000256" key="3">
    <source>
        <dbReference type="ARBA" id="ARBA00003215"/>
    </source>
</evidence>
<comment type="catalytic activity">
    <reaction evidence="1">
        <text>inosine + phosphate = alpha-D-ribose 1-phosphate + hypoxanthine</text>
        <dbReference type="Rhea" id="RHEA:27646"/>
        <dbReference type="ChEBI" id="CHEBI:17368"/>
        <dbReference type="ChEBI" id="CHEBI:17596"/>
        <dbReference type="ChEBI" id="CHEBI:43474"/>
        <dbReference type="ChEBI" id="CHEBI:57720"/>
        <dbReference type="EC" id="2.4.2.1"/>
    </reaction>
    <physiologicalReaction direction="left-to-right" evidence="1">
        <dbReference type="Rhea" id="RHEA:27647"/>
    </physiologicalReaction>
</comment>
<protein>
    <recommendedName>
        <fullName evidence="12">Purine nucleoside phosphorylase</fullName>
    </recommendedName>
</protein>
<evidence type="ECO:0000256" key="5">
    <source>
        <dbReference type="ARBA" id="ARBA00022679"/>
    </source>
</evidence>
<dbReference type="InterPro" id="IPR038371">
    <property type="entry name" value="Cu_polyphenol_OxRdtase_sf"/>
</dbReference>
<evidence type="ECO:0000313" key="13">
    <source>
        <dbReference type="EMBL" id="MCV9887572.1"/>
    </source>
</evidence>
<dbReference type="Gene3D" id="3.60.140.10">
    <property type="entry name" value="CNF1/YfiH-like putative cysteine hydrolases"/>
    <property type="match status" value="1"/>
</dbReference>
<dbReference type="CDD" id="cd16833">
    <property type="entry name" value="YfiH"/>
    <property type="match status" value="1"/>
</dbReference>
<dbReference type="SUPFAM" id="SSF64438">
    <property type="entry name" value="CNF1/YfiH-like putative cysteine hydrolases"/>
    <property type="match status" value="1"/>
</dbReference>
<dbReference type="Pfam" id="PF02578">
    <property type="entry name" value="Cu-oxidase_4"/>
    <property type="match status" value="1"/>
</dbReference>
<name>A0ABT3DKI8_9BACI</name>
<evidence type="ECO:0000256" key="11">
    <source>
        <dbReference type="ARBA" id="ARBA00049893"/>
    </source>
</evidence>
<organism evidence="13 14">
    <name type="scientific">Metabacillus halosaccharovorans</name>
    <dbReference type="NCBI Taxonomy" id="930124"/>
    <lineage>
        <taxon>Bacteria</taxon>
        <taxon>Bacillati</taxon>
        <taxon>Bacillota</taxon>
        <taxon>Bacilli</taxon>
        <taxon>Bacillales</taxon>
        <taxon>Bacillaceae</taxon>
        <taxon>Metabacillus</taxon>
    </lineage>
</organism>
<comment type="catalytic activity">
    <reaction evidence="11">
        <text>S-methyl-5'-thioadenosine + phosphate = 5-(methylsulfanyl)-alpha-D-ribose 1-phosphate + adenine</text>
        <dbReference type="Rhea" id="RHEA:11852"/>
        <dbReference type="ChEBI" id="CHEBI:16708"/>
        <dbReference type="ChEBI" id="CHEBI:17509"/>
        <dbReference type="ChEBI" id="CHEBI:43474"/>
        <dbReference type="ChEBI" id="CHEBI:58533"/>
        <dbReference type="EC" id="2.4.2.28"/>
    </reaction>
    <physiologicalReaction direction="left-to-right" evidence="11">
        <dbReference type="Rhea" id="RHEA:11853"/>
    </physiologicalReaction>
</comment>
<comment type="cofactor">
    <cofactor evidence="2">
        <name>Zn(2+)</name>
        <dbReference type="ChEBI" id="CHEBI:29105"/>
    </cofactor>
</comment>
<dbReference type="EMBL" id="JAOYEY010000047">
    <property type="protein sequence ID" value="MCV9887572.1"/>
    <property type="molecule type" value="Genomic_DNA"/>
</dbReference>